<organism evidence="1 3">
    <name type="scientific">Lysinibacillus sphaericus</name>
    <name type="common">Bacillus sphaericus</name>
    <dbReference type="NCBI Taxonomy" id="1421"/>
    <lineage>
        <taxon>Bacteria</taxon>
        <taxon>Bacillati</taxon>
        <taxon>Bacillota</taxon>
        <taxon>Bacilli</taxon>
        <taxon>Bacillales</taxon>
        <taxon>Bacillaceae</taxon>
        <taxon>Lysinibacillus</taxon>
    </lineage>
</organism>
<gene>
    <name evidence="1" type="ORF">LYSIN_00728</name>
    <name evidence="2" type="ORF">NCTC10338_02869</name>
</gene>
<keyword evidence="3" id="KW-1185">Reference proteome</keyword>
<reference evidence="2 4" key="2">
    <citation type="submission" date="2018-06" db="EMBL/GenBank/DDBJ databases">
        <authorList>
            <consortium name="Pathogen Informatics"/>
            <person name="Doyle S."/>
        </authorList>
    </citation>
    <scope>NUCLEOTIDE SEQUENCE [LARGE SCALE GENOMIC DNA]</scope>
    <source>
        <strain evidence="2 4">NCTC10338</strain>
    </source>
</reference>
<name>A0A2S5CYP7_LYSSH</name>
<proteinExistence type="predicted"/>
<evidence type="ECO:0000313" key="1">
    <source>
        <dbReference type="EMBL" id="POZ55945.1"/>
    </source>
</evidence>
<comment type="caution">
    <text evidence="1">The sequence shown here is derived from an EMBL/GenBank/DDBJ whole genome shotgun (WGS) entry which is preliminary data.</text>
</comment>
<dbReference type="Proteomes" id="UP000237319">
    <property type="component" value="Unassembled WGS sequence"/>
</dbReference>
<dbReference type="EMBL" id="UFSZ01000001">
    <property type="protein sequence ID" value="SUV17758.1"/>
    <property type="molecule type" value="Genomic_DNA"/>
</dbReference>
<protein>
    <submittedName>
        <fullName evidence="1">Uncharacterized protein</fullName>
    </submittedName>
</protein>
<sequence length="73" mass="8434">MKISKSCYKTVCSLYHMLGDCYITKIIGKGEVKMWVITVFEKKNVRIFEYTNKNEATAALAKFKKNAVLTYTK</sequence>
<evidence type="ECO:0000313" key="3">
    <source>
        <dbReference type="Proteomes" id="UP000237319"/>
    </source>
</evidence>
<dbReference type="AlphaFoldDB" id="A0A2S5CYP7"/>
<reference evidence="1 3" key="1">
    <citation type="submission" date="2017-11" db="EMBL/GenBank/DDBJ databases">
        <title>Genome sequence of Lysinibacillus sphaericus, a lignin-degrading bacteria isolated from municipal solid waste soil.</title>
        <authorList>
            <person name="Persinoti G.F."/>
            <person name="Paixao D.A."/>
            <person name="Bugg T.D."/>
            <person name="Squina F.M."/>
        </authorList>
    </citation>
    <scope>NUCLEOTIDE SEQUENCE [LARGE SCALE GENOMIC DNA]</scope>
    <source>
        <strain evidence="1 3">A1</strain>
    </source>
</reference>
<dbReference type="EMBL" id="PGLV01000001">
    <property type="protein sequence ID" value="POZ55945.1"/>
    <property type="molecule type" value="Genomic_DNA"/>
</dbReference>
<evidence type="ECO:0000313" key="4">
    <source>
        <dbReference type="Proteomes" id="UP000255295"/>
    </source>
</evidence>
<dbReference type="Proteomes" id="UP000255295">
    <property type="component" value="Unassembled WGS sequence"/>
</dbReference>
<accession>A0A2S5CYP7</accession>
<evidence type="ECO:0000313" key="2">
    <source>
        <dbReference type="EMBL" id="SUV17758.1"/>
    </source>
</evidence>